<dbReference type="GO" id="GO:0022857">
    <property type="term" value="F:transmembrane transporter activity"/>
    <property type="evidence" value="ECO:0007669"/>
    <property type="project" value="InterPro"/>
</dbReference>
<gene>
    <name evidence="8" type="ORF">C1J01_20905</name>
</gene>
<feature type="transmembrane region" description="Helical" evidence="6">
    <location>
        <begin position="191"/>
        <end position="212"/>
    </location>
</feature>
<reference evidence="8 9" key="1">
    <citation type="submission" date="2018-01" db="EMBL/GenBank/DDBJ databases">
        <title>Draft genome sequence of Nonomuraea sp. KC333.</title>
        <authorList>
            <person name="Sahin N."/>
            <person name="Saygin H."/>
            <person name="Ay H."/>
        </authorList>
    </citation>
    <scope>NUCLEOTIDE SEQUENCE [LARGE SCALE GENOMIC DNA]</scope>
    <source>
        <strain evidence="8 9">KC333</strain>
    </source>
</reference>
<feature type="transmembrane region" description="Helical" evidence="6">
    <location>
        <begin position="127"/>
        <end position="148"/>
    </location>
</feature>
<dbReference type="SUPFAM" id="SSF103473">
    <property type="entry name" value="MFS general substrate transporter"/>
    <property type="match status" value="1"/>
</dbReference>
<evidence type="ECO:0000256" key="1">
    <source>
        <dbReference type="ARBA" id="ARBA00004651"/>
    </source>
</evidence>
<dbReference type="InterPro" id="IPR020846">
    <property type="entry name" value="MFS_dom"/>
</dbReference>
<dbReference type="GO" id="GO:0005886">
    <property type="term" value="C:plasma membrane"/>
    <property type="evidence" value="ECO:0007669"/>
    <property type="project" value="UniProtKB-SubCell"/>
</dbReference>
<evidence type="ECO:0000259" key="7">
    <source>
        <dbReference type="PROSITE" id="PS50850"/>
    </source>
</evidence>
<evidence type="ECO:0000256" key="6">
    <source>
        <dbReference type="SAM" id="Phobius"/>
    </source>
</evidence>
<dbReference type="Pfam" id="PF07690">
    <property type="entry name" value="MFS_1"/>
    <property type="match status" value="1"/>
</dbReference>
<feature type="transmembrane region" description="Helical" evidence="6">
    <location>
        <begin position="160"/>
        <end position="185"/>
    </location>
</feature>
<evidence type="ECO:0000313" key="8">
    <source>
        <dbReference type="EMBL" id="PZG16449.1"/>
    </source>
</evidence>
<feature type="compositionally biased region" description="Polar residues" evidence="5">
    <location>
        <begin position="7"/>
        <end position="23"/>
    </location>
</feature>
<keyword evidence="2 6" id="KW-0812">Transmembrane</keyword>
<feature type="transmembrane region" description="Helical" evidence="6">
    <location>
        <begin position="75"/>
        <end position="95"/>
    </location>
</feature>
<feature type="transmembrane region" description="Helical" evidence="6">
    <location>
        <begin position="304"/>
        <end position="324"/>
    </location>
</feature>
<protein>
    <submittedName>
        <fullName evidence="8">MFS transporter</fullName>
    </submittedName>
</protein>
<name>A0A2W2EHT1_9ACTN</name>
<sequence length="425" mass="43814">MDAGPSASLTPNPRGSSVRQSVNEAPPEATGAARRGSTVLVAVSVILLAVNLRPALVAVSPLLGNIRADTGMSATTAGLLTTLPVVCFGVLSPFAPRIGDRLGANVALLLAMVVLVAGTALRLLPSMTALLLGSVVIGLALAVANVLLPSVIKREFPSRAALMSGVYSMSMFGGAALAAGVTVPVQHAADLGWRAALAFWGLLGVAGVLVWLPQVSRRAGAPARVAENRPVRGLWRHPVAWAVAVFFTGTTLIFYASSAWLPTMLTDAGLPSGTAGWMLSFMSLVAIAGAFFTPILTGRNVPSGVLVVLSALLTMAGFAGVLTAPETATYLWMALLGLGQGAMLSLSVLFFVLRAPDARHTAQLSSMSQCAGYILGSVGPSAVGAVHQWTGDWTVPLVVLIVLGIPMIWSGLGSARKRYASYEIT</sequence>
<dbReference type="PANTHER" id="PTHR23523:SF2">
    <property type="entry name" value="2-NITROIMIDAZOLE TRANSPORTER"/>
    <property type="match status" value="1"/>
</dbReference>
<keyword evidence="4 6" id="KW-0472">Membrane</keyword>
<feature type="transmembrane region" description="Helical" evidence="6">
    <location>
        <begin position="277"/>
        <end position="297"/>
    </location>
</feature>
<evidence type="ECO:0000256" key="5">
    <source>
        <dbReference type="SAM" id="MobiDB-lite"/>
    </source>
</evidence>
<keyword evidence="9" id="KW-1185">Reference proteome</keyword>
<feature type="transmembrane region" description="Helical" evidence="6">
    <location>
        <begin position="330"/>
        <end position="352"/>
    </location>
</feature>
<dbReference type="OrthoDB" id="5317164at2"/>
<dbReference type="AlphaFoldDB" id="A0A2W2EHT1"/>
<evidence type="ECO:0000313" key="9">
    <source>
        <dbReference type="Proteomes" id="UP000249304"/>
    </source>
</evidence>
<feature type="domain" description="Major facilitator superfamily (MFS) profile" evidence="7">
    <location>
        <begin position="39"/>
        <end position="425"/>
    </location>
</feature>
<dbReference type="EMBL" id="POUD01000084">
    <property type="protein sequence ID" value="PZG16449.1"/>
    <property type="molecule type" value="Genomic_DNA"/>
</dbReference>
<dbReference type="InterPro" id="IPR036259">
    <property type="entry name" value="MFS_trans_sf"/>
</dbReference>
<dbReference type="Proteomes" id="UP000249304">
    <property type="component" value="Unassembled WGS sequence"/>
</dbReference>
<comment type="subcellular location">
    <subcellularLocation>
        <location evidence="1">Cell membrane</location>
        <topology evidence="1">Multi-pass membrane protein</topology>
    </subcellularLocation>
</comment>
<feature type="transmembrane region" description="Helical" evidence="6">
    <location>
        <begin position="102"/>
        <end position="121"/>
    </location>
</feature>
<proteinExistence type="predicted"/>
<feature type="transmembrane region" description="Helical" evidence="6">
    <location>
        <begin position="393"/>
        <end position="412"/>
    </location>
</feature>
<feature type="region of interest" description="Disordered" evidence="5">
    <location>
        <begin position="1"/>
        <end position="30"/>
    </location>
</feature>
<feature type="transmembrane region" description="Helical" evidence="6">
    <location>
        <begin position="239"/>
        <end position="257"/>
    </location>
</feature>
<organism evidence="8 9">
    <name type="scientific">Nonomuraea aridisoli</name>
    <dbReference type="NCBI Taxonomy" id="2070368"/>
    <lineage>
        <taxon>Bacteria</taxon>
        <taxon>Bacillati</taxon>
        <taxon>Actinomycetota</taxon>
        <taxon>Actinomycetes</taxon>
        <taxon>Streptosporangiales</taxon>
        <taxon>Streptosporangiaceae</taxon>
        <taxon>Nonomuraea</taxon>
    </lineage>
</organism>
<dbReference type="CDD" id="cd17339">
    <property type="entry name" value="MFS_NIMT_CynX_like"/>
    <property type="match status" value="1"/>
</dbReference>
<feature type="transmembrane region" description="Helical" evidence="6">
    <location>
        <begin position="364"/>
        <end position="387"/>
    </location>
</feature>
<dbReference type="InterPro" id="IPR052524">
    <property type="entry name" value="MFS_Cyanate_Porter"/>
</dbReference>
<accession>A0A2W2EHT1</accession>
<dbReference type="PROSITE" id="PS50850">
    <property type="entry name" value="MFS"/>
    <property type="match status" value="1"/>
</dbReference>
<comment type="caution">
    <text evidence="8">The sequence shown here is derived from an EMBL/GenBank/DDBJ whole genome shotgun (WGS) entry which is preliminary data.</text>
</comment>
<dbReference type="InterPro" id="IPR011701">
    <property type="entry name" value="MFS"/>
</dbReference>
<evidence type="ECO:0000256" key="2">
    <source>
        <dbReference type="ARBA" id="ARBA00022692"/>
    </source>
</evidence>
<evidence type="ECO:0000256" key="3">
    <source>
        <dbReference type="ARBA" id="ARBA00022989"/>
    </source>
</evidence>
<keyword evidence="3 6" id="KW-1133">Transmembrane helix</keyword>
<feature type="transmembrane region" description="Helical" evidence="6">
    <location>
        <begin position="39"/>
        <end position="63"/>
    </location>
</feature>
<dbReference type="Gene3D" id="1.20.1250.20">
    <property type="entry name" value="MFS general substrate transporter like domains"/>
    <property type="match status" value="1"/>
</dbReference>
<evidence type="ECO:0000256" key="4">
    <source>
        <dbReference type="ARBA" id="ARBA00023136"/>
    </source>
</evidence>
<dbReference type="PANTHER" id="PTHR23523">
    <property type="match status" value="1"/>
</dbReference>